<dbReference type="AlphaFoldDB" id="A0A7K5L2G6"/>
<protein>
    <submittedName>
        <fullName evidence="2">NU6M oxidoreductase</fullName>
    </submittedName>
</protein>
<feature type="non-terminal residue" evidence="2">
    <location>
        <position position="1"/>
    </location>
</feature>
<accession>A0A7K5L2G6</accession>
<keyword evidence="1" id="KW-0812">Transmembrane</keyword>
<comment type="caution">
    <text evidence="2">The sequence shown here is derived from an EMBL/GenBank/DDBJ whole genome shotgun (WGS) entry which is preliminary data.</text>
</comment>
<evidence type="ECO:0000256" key="1">
    <source>
        <dbReference type="SAM" id="Phobius"/>
    </source>
</evidence>
<keyword evidence="1" id="KW-0472">Membrane</keyword>
<reference evidence="2 3" key="1">
    <citation type="submission" date="2019-09" db="EMBL/GenBank/DDBJ databases">
        <title>Bird 10,000 Genomes (B10K) Project - Family phase.</title>
        <authorList>
            <person name="Zhang G."/>
        </authorList>
    </citation>
    <scope>NUCLEOTIDE SEQUENCE [LARGE SCALE GENOMIC DNA]</scope>
    <source>
        <strain evidence="2">B10K-DU-001-22</strain>
        <tissue evidence="2">Muscle</tissue>
    </source>
</reference>
<evidence type="ECO:0000313" key="2">
    <source>
        <dbReference type="EMBL" id="NWT12700.1"/>
    </source>
</evidence>
<feature type="non-terminal residue" evidence="2">
    <location>
        <position position="80"/>
    </location>
</feature>
<keyword evidence="1" id="KW-1133">Transmembrane helix</keyword>
<dbReference type="Proteomes" id="UP000589495">
    <property type="component" value="Unassembled WGS sequence"/>
</dbReference>
<feature type="transmembrane region" description="Helical" evidence="1">
    <location>
        <begin position="39"/>
        <end position="59"/>
    </location>
</feature>
<keyword evidence="3" id="KW-1185">Reference proteome</keyword>
<evidence type="ECO:0000313" key="3">
    <source>
        <dbReference type="Proteomes" id="UP000589495"/>
    </source>
</evidence>
<name>A0A7K5L2G6_VIRAL</name>
<sequence length="80" mass="8381">FILGELALVSSPSYSYGVVGLVLASGAGCGYLNPDTSSVSLVLFLVYLGRILVGFVYPVSGSRPLSRILGGLKSFQVWPV</sequence>
<feature type="transmembrane region" description="Helical" evidence="1">
    <location>
        <begin position="13"/>
        <end position="32"/>
    </location>
</feature>
<organism evidence="2 3">
    <name type="scientific">Vireo altiloquus</name>
    <name type="common">Black-whiskered vireo</name>
    <name type="synonym">Muscicapa altiloqua</name>
    <dbReference type="NCBI Taxonomy" id="34956"/>
    <lineage>
        <taxon>Eukaryota</taxon>
        <taxon>Metazoa</taxon>
        <taxon>Chordata</taxon>
        <taxon>Craniata</taxon>
        <taxon>Vertebrata</taxon>
        <taxon>Euteleostomi</taxon>
        <taxon>Archelosauria</taxon>
        <taxon>Archosauria</taxon>
        <taxon>Dinosauria</taxon>
        <taxon>Saurischia</taxon>
        <taxon>Theropoda</taxon>
        <taxon>Coelurosauria</taxon>
        <taxon>Aves</taxon>
        <taxon>Neognathae</taxon>
        <taxon>Neoaves</taxon>
        <taxon>Telluraves</taxon>
        <taxon>Australaves</taxon>
        <taxon>Passeriformes</taxon>
        <taxon>Corvoidea</taxon>
        <taxon>Vireonidae</taxon>
        <taxon>Vireoninae</taxon>
        <taxon>Vireo</taxon>
    </lineage>
</organism>
<gene>
    <name evidence="2" type="primary">Mtnd6_1</name>
    <name evidence="2" type="ORF">VIRALT_R02927</name>
</gene>
<proteinExistence type="predicted"/>
<dbReference type="EMBL" id="VZRF01006299">
    <property type="protein sequence ID" value="NWT12700.1"/>
    <property type="molecule type" value="Genomic_DNA"/>
</dbReference>